<keyword evidence="3" id="KW-0677">Repeat</keyword>
<evidence type="ECO:0000313" key="11">
    <source>
        <dbReference type="Proteomes" id="UP000283509"/>
    </source>
</evidence>
<dbReference type="PANTHER" id="PTHR24406">
    <property type="entry name" value="TRANSCRIPTIONAL REPRESSOR CTCFL-RELATED"/>
    <property type="match status" value="1"/>
</dbReference>
<dbReference type="Proteomes" id="UP000283509">
    <property type="component" value="Unassembled WGS sequence"/>
</dbReference>
<protein>
    <submittedName>
        <fullName evidence="10">Pogo transposable element with ZNF domain</fullName>
    </submittedName>
</protein>
<dbReference type="AlphaFoldDB" id="A0A3R7P9C9"/>
<keyword evidence="6" id="KW-0539">Nucleus</keyword>
<dbReference type="PROSITE" id="PS00028">
    <property type="entry name" value="ZINC_FINGER_C2H2_1"/>
    <property type="match status" value="4"/>
</dbReference>
<dbReference type="InterPro" id="IPR013087">
    <property type="entry name" value="Znf_C2H2_type"/>
</dbReference>
<evidence type="ECO:0000256" key="2">
    <source>
        <dbReference type="ARBA" id="ARBA00022723"/>
    </source>
</evidence>
<dbReference type="EMBL" id="QCYY01001287">
    <property type="protein sequence ID" value="ROT79149.1"/>
    <property type="molecule type" value="Genomic_DNA"/>
</dbReference>
<dbReference type="PROSITE" id="PS50157">
    <property type="entry name" value="ZINC_FINGER_C2H2_2"/>
    <property type="match status" value="1"/>
</dbReference>
<dbReference type="STRING" id="6689.A0A3R7P9C9"/>
<dbReference type="InterPro" id="IPR057618">
    <property type="entry name" value="Znf_POGZ/Z280C-D-like"/>
</dbReference>
<feature type="domain" description="C2H2-type" evidence="9">
    <location>
        <begin position="686"/>
        <end position="713"/>
    </location>
</feature>
<dbReference type="SMART" id="SM00355">
    <property type="entry name" value="ZnF_C2H2"/>
    <property type="match status" value="6"/>
</dbReference>
<dbReference type="InterPro" id="IPR050888">
    <property type="entry name" value="ZnF_C2H2-type_TF"/>
</dbReference>
<evidence type="ECO:0000256" key="1">
    <source>
        <dbReference type="ARBA" id="ARBA00004123"/>
    </source>
</evidence>
<feature type="region of interest" description="Disordered" evidence="8">
    <location>
        <begin position="634"/>
        <end position="656"/>
    </location>
</feature>
<reference evidence="10 11" key="2">
    <citation type="submission" date="2019-01" db="EMBL/GenBank/DDBJ databases">
        <title>The decoding of complex shrimp genome reveals the adaptation for benthos swimmer, frequently molting mechanism and breeding impact on genome.</title>
        <authorList>
            <person name="Sun Y."/>
            <person name="Gao Y."/>
            <person name="Yu Y."/>
        </authorList>
    </citation>
    <scope>NUCLEOTIDE SEQUENCE [LARGE SCALE GENOMIC DNA]</scope>
    <source>
        <tissue evidence="10">Muscle</tissue>
    </source>
</reference>
<feature type="compositionally biased region" description="Low complexity" evidence="8">
    <location>
        <begin position="141"/>
        <end position="152"/>
    </location>
</feature>
<evidence type="ECO:0000256" key="3">
    <source>
        <dbReference type="ARBA" id="ARBA00022737"/>
    </source>
</evidence>
<feature type="compositionally biased region" description="Pro residues" evidence="8">
    <location>
        <begin position="1115"/>
        <end position="1130"/>
    </location>
</feature>
<feature type="region of interest" description="Disordered" evidence="8">
    <location>
        <begin position="136"/>
        <end position="155"/>
    </location>
</feature>
<dbReference type="GO" id="GO:0005634">
    <property type="term" value="C:nucleus"/>
    <property type="evidence" value="ECO:0007669"/>
    <property type="project" value="UniProtKB-SubCell"/>
</dbReference>
<evidence type="ECO:0000259" key="9">
    <source>
        <dbReference type="PROSITE" id="PS50157"/>
    </source>
</evidence>
<keyword evidence="4 7" id="KW-0863">Zinc-finger</keyword>
<feature type="compositionally biased region" description="Low complexity" evidence="8">
    <location>
        <begin position="186"/>
        <end position="208"/>
    </location>
</feature>
<dbReference type="Gene3D" id="3.30.160.60">
    <property type="entry name" value="Classic Zinc Finger"/>
    <property type="match status" value="1"/>
</dbReference>
<accession>A0A3R7P9C9</accession>
<evidence type="ECO:0000256" key="7">
    <source>
        <dbReference type="PROSITE-ProRule" id="PRU00042"/>
    </source>
</evidence>
<dbReference type="OrthoDB" id="10032537at2759"/>
<feature type="region of interest" description="Disordered" evidence="8">
    <location>
        <begin position="185"/>
        <end position="218"/>
    </location>
</feature>
<reference evidence="10 11" key="1">
    <citation type="submission" date="2018-04" db="EMBL/GenBank/DDBJ databases">
        <authorList>
            <person name="Zhang X."/>
            <person name="Yuan J."/>
            <person name="Li F."/>
            <person name="Xiang J."/>
        </authorList>
    </citation>
    <scope>NUCLEOTIDE SEQUENCE [LARGE SCALE GENOMIC DNA]</scope>
    <source>
        <tissue evidence="10">Muscle</tissue>
    </source>
</reference>
<comment type="subcellular location">
    <subcellularLocation>
        <location evidence="1">Nucleus</location>
    </subcellularLocation>
</comment>
<evidence type="ECO:0000256" key="4">
    <source>
        <dbReference type="ARBA" id="ARBA00022771"/>
    </source>
</evidence>
<comment type="caution">
    <text evidence="10">The sequence shown here is derived from an EMBL/GenBank/DDBJ whole genome shotgun (WGS) entry which is preliminary data.</text>
</comment>
<dbReference type="GO" id="GO:0003677">
    <property type="term" value="F:DNA binding"/>
    <property type="evidence" value="ECO:0007669"/>
    <property type="project" value="UniProtKB-KW"/>
</dbReference>
<evidence type="ECO:0000256" key="8">
    <source>
        <dbReference type="SAM" id="MobiDB-lite"/>
    </source>
</evidence>
<dbReference type="Pfam" id="PF25429">
    <property type="entry name" value="zf-POGZ"/>
    <property type="match status" value="1"/>
</dbReference>
<keyword evidence="11" id="KW-1185">Reference proteome</keyword>
<keyword evidence="2" id="KW-0479">Metal-binding</keyword>
<evidence type="ECO:0000313" key="10">
    <source>
        <dbReference type="EMBL" id="ROT79149.1"/>
    </source>
</evidence>
<organism evidence="10 11">
    <name type="scientific">Penaeus vannamei</name>
    <name type="common">Whiteleg shrimp</name>
    <name type="synonym">Litopenaeus vannamei</name>
    <dbReference type="NCBI Taxonomy" id="6689"/>
    <lineage>
        <taxon>Eukaryota</taxon>
        <taxon>Metazoa</taxon>
        <taxon>Ecdysozoa</taxon>
        <taxon>Arthropoda</taxon>
        <taxon>Crustacea</taxon>
        <taxon>Multicrustacea</taxon>
        <taxon>Malacostraca</taxon>
        <taxon>Eumalacostraca</taxon>
        <taxon>Eucarida</taxon>
        <taxon>Decapoda</taxon>
        <taxon>Dendrobranchiata</taxon>
        <taxon>Penaeoidea</taxon>
        <taxon>Penaeidae</taxon>
        <taxon>Penaeus</taxon>
    </lineage>
</organism>
<feature type="region of interest" description="Disordered" evidence="8">
    <location>
        <begin position="1095"/>
        <end position="1146"/>
    </location>
</feature>
<evidence type="ECO:0000256" key="6">
    <source>
        <dbReference type="ARBA" id="ARBA00023242"/>
    </source>
</evidence>
<gene>
    <name evidence="10" type="ORF">C7M84_002167</name>
</gene>
<name>A0A3R7P9C9_PENVA</name>
<proteinExistence type="predicted"/>
<sequence>MGQNTPGLVLECETEELSQAQLSKKRKAQDDIHRLHILLNNTLNNVQSDNAGTQAMVNGGSAVPAGQVVTTASQPITSGANVVGLQMPHFLLLQNGQMIATTALASNGQICPTTSATSTAVVQSSQQVSAVLSLPQPVSVPNKPKNTAAPPAVGRPTRVTRTMTKTVIPNPTTGTPDIQVLREMRTPPQSQASSAKAPTTTAPPASATVTNSENNKNFPMLSVTARPKNTVPPAVFMAQRKELDAKVKSVLVKTSQEFVEWLLGEGLIRTSQFCPTHKQSNQTPVKLKLGMFSDPKVLTMSGGYVWLSECCGKKYVSVFSGSLFGSTPIDKVPPTSVLKLIYHWSCQTSIANVETWVKVDKNFINKMYQYMRCICSVMLQDKVYDFGFDGTTVELGIVSLGTSTADGTKKAVKVEILGLYDRKMKSYRLFASEPEPGSSSRQRFIRILKPMERVVHANAIILCDLSVDRNCLYNMNYAKVSVCETSDNEDNLHSNARIMSYLRRHVPKMFQSTLSQLTLQQVQVVLDELCWRERYGHSAAQAYNNMMEHITYLTAKEAENPGVLHLLDFVSQNPLNNWRYKSQHFPRNPTALQPSVIMTSPGPSAITPQISVEPLHAVQSPVEHSNKVTLAPRKTPSIPAELPKKVPKPVTTSVPSSPDAVELEPFYYGQIQGDKSLGQEVNTYTFTCHICQKEYKSNLAFYAHLKLHLNRVDPDNKFCCNYCTQYFDTEKKRDYHHKYFHLQMDNRYTWCRICTESFQGEYQLVNHMAKKHYESELPYRCEVCNFATSIYYSVVDHFKKEHENTPYVQCHYCLSVKTINSASASSFSHRMYQHLQKHASQQGNCRFCCLTFYSKYLLDEHKKKDHVSRANVTGLQRYKVPQGANKILFRPCVKRGQPRPSSESSSGSQTPSNIVAISSTQQYLDNVTVNTGDDDKTYYCIECDASLTLEQHFKAYQKCTKCTYATCCRSMISKHAHVFHPMGRTRRTYYNLGPPIVLPKPLFCICGFSSRSGNHLARHLALCDGGRKSAYPSVMDAMVYRGDHLTGGAVSLANLGLGSLALSGMLAPELLPPAPDEPGTETSIDMTHFMSMSMETKVSSASGATEGGEEAGYPHTPPPHALSPSSPPSLSPSFPQPGDGDSSTYKAVCQLNNSKGPYNDSAMKEECINHVSKRMGTRLRNVKKDTSETVTTKTGKRMTRGLLGGAHMLMEEVIDLLGSY</sequence>
<dbReference type="GO" id="GO:0008270">
    <property type="term" value="F:zinc ion binding"/>
    <property type="evidence" value="ECO:0007669"/>
    <property type="project" value="UniProtKB-KW"/>
</dbReference>
<evidence type="ECO:0000256" key="5">
    <source>
        <dbReference type="ARBA" id="ARBA00022833"/>
    </source>
</evidence>
<keyword evidence="5" id="KW-0862">Zinc</keyword>